<evidence type="ECO:0000313" key="2">
    <source>
        <dbReference type="Proteomes" id="UP000016927"/>
    </source>
</evidence>
<dbReference type="HOGENOM" id="CLU_2121743_0_0_1"/>
<keyword evidence="2" id="KW-1185">Reference proteome</keyword>
<protein>
    <submittedName>
        <fullName evidence="1">Uncharacterized protein</fullName>
    </submittedName>
</protein>
<evidence type="ECO:0000313" key="1">
    <source>
        <dbReference type="EMBL" id="EOB15235.1"/>
    </source>
</evidence>
<dbReference type="EMBL" id="KB908915">
    <property type="protein sequence ID" value="EOB15235.1"/>
    <property type="molecule type" value="Genomic_DNA"/>
</dbReference>
<accession>R0MLV9</accession>
<organism evidence="1 2">
    <name type="scientific">Nosema bombycis (strain CQ1 / CVCC 102059)</name>
    <name type="common">Microsporidian parasite</name>
    <name type="synonym">Pebrine of silkworm</name>
    <dbReference type="NCBI Taxonomy" id="578461"/>
    <lineage>
        <taxon>Eukaryota</taxon>
        <taxon>Fungi</taxon>
        <taxon>Fungi incertae sedis</taxon>
        <taxon>Microsporidia</taxon>
        <taxon>Nosematidae</taxon>
        <taxon>Nosema</taxon>
    </lineage>
</organism>
<dbReference type="VEuPathDB" id="MicrosporidiaDB:NBO_7g0056"/>
<name>R0MLV9_NOSB1</name>
<sequence>MKDCDFVNFKERSKNTSEDENQKMKIDVFKETNLKTRHDTVTTKYKCKVKSNIIQFIVKTISEYYLDFYVKRLTVLEESFTSLEIFDLKHHGEDNVLYLQDCELVKVLNQLHLI</sequence>
<dbReference type="AlphaFoldDB" id="R0MLV9"/>
<gene>
    <name evidence="1" type="ORF">NBO_7g0056</name>
</gene>
<reference evidence="1 2" key="1">
    <citation type="journal article" date="2013" name="BMC Genomics">
        <title>Comparative genomics of parasitic silkworm microsporidia reveal an association between genome expansion and host adaptation.</title>
        <authorList>
            <person name="Pan G."/>
            <person name="Xu J."/>
            <person name="Li T."/>
            <person name="Xia Q."/>
            <person name="Liu S.L."/>
            <person name="Zhang G."/>
            <person name="Li S."/>
            <person name="Li C."/>
            <person name="Liu H."/>
            <person name="Yang L."/>
            <person name="Liu T."/>
            <person name="Zhang X."/>
            <person name="Wu Z."/>
            <person name="Fan W."/>
            <person name="Dang X."/>
            <person name="Xiang H."/>
            <person name="Tao M."/>
            <person name="Li Y."/>
            <person name="Hu J."/>
            <person name="Li Z."/>
            <person name="Lin L."/>
            <person name="Luo J."/>
            <person name="Geng L."/>
            <person name="Wang L."/>
            <person name="Long M."/>
            <person name="Wan Y."/>
            <person name="He N."/>
            <person name="Zhang Z."/>
            <person name="Lu C."/>
            <person name="Keeling P.J."/>
            <person name="Wang J."/>
            <person name="Xiang Z."/>
            <person name="Zhou Z."/>
        </authorList>
    </citation>
    <scope>NUCLEOTIDE SEQUENCE [LARGE SCALE GENOMIC DNA]</scope>
    <source>
        <strain evidence="2">CQ1 / CVCC 102059</strain>
    </source>
</reference>
<proteinExistence type="predicted"/>
<dbReference type="Proteomes" id="UP000016927">
    <property type="component" value="Unassembled WGS sequence"/>
</dbReference>